<evidence type="ECO:0000313" key="1">
    <source>
        <dbReference type="EMBL" id="RKO63547.1"/>
    </source>
</evidence>
<keyword evidence="2" id="KW-1185">Reference proteome</keyword>
<sequence length="38" mass="4615">MKDFASFCRSEYKVNLRRGGFIWEYLAQKEQNLQLMIT</sequence>
<dbReference type="EMBL" id="AZRV01000006">
    <property type="protein sequence ID" value="RKO63547.1"/>
    <property type="molecule type" value="Genomic_DNA"/>
</dbReference>
<name>A0A420VIY4_9BACI</name>
<gene>
    <name evidence="1" type="ORF">Cdeb_02810</name>
</gene>
<evidence type="ECO:0000313" key="2">
    <source>
        <dbReference type="Proteomes" id="UP000286235"/>
    </source>
</evidence>
<organism evidence="1 2">
    <name type="scientific">Caldibacillus debilis GB1</name>
    <dbReference type="NCBI Taxonomy" id="1339248"/>
    <lineage>
        <taxon>Bacteria</taxon>
        <taxon>Bacillati</taxon>
        <taxon>Bacillota</taxon>
        <taxon>Bacilli</taxon>
        <taxon>Bacillales</taxon>
        <taxon>Bacillaceae</taxon>
        <taxon>Caldibacillus</taxon>
    </lineage>
</organism>
<dbReference type="AlphaFoldDB" id="A0A420VIY4"/>
<comment type="caution">
    <text evidence="1">The sequence shown here is derived from an EMBL/GenBank/DDBJ whole genome shotgun (WGS) entry which is preliminary data.</text>
</comment>
<accession>A0A420VIY4</accession>
<protein>
    <submittedName>
        <fullName evidence="1">Uncharacterized protein</fullName>
    </submittedName>
</protein>
<dbReference type="Proteomes" id="UP000286235">
    <property type="component" value="Unassembled WGS sequence"/>
</dbReference>
<reference evidence="1 2" key="1">
    <citation type="submission" date="2013-12" db="EMBL/GenBank/DDBJ databases">
        <title>Genome and proteome characterization of Caldibacillus debilis GB1 derived from a cellulolytic aero-tolerant co-culture.</title>
        <authorList>
            <person name="Wushke S.T."/>
            <person name="Zhang X."/>
            <person name="Fristensky B."/>
            <person name="Wilkins J.A."/>
            <person name="Levin D.B."/>
            <person name="Sparling R."/>
        </authorList>
    </citation>
    <scope>NUCLEOTIDE SEQUENCE [LARGE SCALE GENOMIC DNA]</scope>
    <source>
        <strain evidence="1 2">GB1</strain>
    </source>
</reference>
<proteinExistence type="predicted"/>